<dbReference type="CDD" id="cd03228">
    <property type="entry name" value="ABCC_MRP_Like"/>
    <property type="match status" value="1"/>
</dbReference>
<organism evidence="4 5">
    <name type="scientific">Phycicoccus elongatus Lp2</name>
    <dbReference type="NCBI Taxonomy" id="1193181"/>
    <lineage>
        <taxon>Bacteria</taxon>
        <taxon>Bacillati</taxon>
        <taxon>Actinomycetota</taxon>
        <taxon>Actinomycetes</taxon>
        <taxon>Micrococcales</taxon>
        <taxon>Intrasporangiaceae</taxon>
        <taxon>Phycicoccus</taxon>
    </lineage>
</organism>
<dbReference type="Proteomes" id="UP000013167">
    <property type="component" value="Unassembled WGS sequence"/>
</dbReference>
<dbReference type="InterPro" id="IPR003439">
    <property type="entry name" value="ABC_transporter-like_ATP-bd"/>
</dbReference>
<keyword evidence="5" id="KW-1185">Reference proteome</keyword>
<evidence type="ECO:0000313" key="5">
    <source>
        <dbReference type="Proteomes" id="UP000013167"/>
    </source>
</evidence>
<dbReference type="EMBL" id="CAIZ01000109">
    <property type="protein sequence ID" value="CCH69862.1"/>
    <property type="molecule type" value="Genomic_DNA"/>
</dbReference>
<keyword evidence="1" id="KW-0547">Nucleotide-binding</keyword>
<dbReference type="GO" id="GO:0016887">
    <property type="term" value="F:ATP hydrolysis activity"/>
    <property type="evidence" value="ECO:0007669"/>
    <property type="project" value="InterPro"/>
</dbReference>
<dbReference type="GO" id="GO:0005524">
    <property type="term" value="F:ATP binding"/>
    <property type="evidence" value="ECO:0007669"/>
    <property type="project" value="UniProtKB-KW"/>
</dbReference>
<dbReference type="HOGENOM" id="CLU_000604_1_9_11"/>
<protein>
    <submittedName>
        <fullName evidence="4">Fused cysteine transporter subunits of ABC superfamily: membrane component ATP-binding component</fullName>
    </submittedName>
</protein>
<dbReference type="STRING" id="1193181.BN10_400001"/>
<dbReference type="InterPro" id="IPR017871">
    <property type="entry name" value="ABC_transporter-like_CS"/>
</dbReference>
<dbReference type="PROSITE" id="PS50893">
    <property type="entry name" value="ABC_TRANSPORTER_2"/>
    <property type="match status" value="1"/>
</dbReference>
<dbReference type="PROSITE" id="PS00211">
    <property type="entry name" value="ABC_TRANSPORTER_1"/>
    <property type="match status" value="1"/>
</dbReference>
<evidence type="ECO:0000256" key="2">
    <source>
        <dbReference type="ARBA" id="ARBA00022840"/>
    </source>
</evidence>
<dbReference type="eggNOG" id="COG4987">
    <property type="taxonomic scope" value="Bacteria"/>
</dbReference>
<dbReference type="SUPFAM" id="SSF52540">
    <property type="entry name" value="P-loop containing nucleoside triphosphate hydrolases"/>
    <property type="match status" value="1"/>
</dbReference>
<reference evidence="4 5" key="1">
    <citation type="journal article" date="2013" name="ISME J.">
        <title>A metabolic model for members of the genus Tetrasphaera involved in enhanced biological phosphorus removal.</title>
        <authorList>
            <person name="Kristiansen R."/>
            <person name="Nguyen H.T.T."/>
            <person name="Saunders A.M."/>
            <person name="Nielsen J.L."/>
            <person name="Wimmer R."/>
            <person name="Le V.Q."/>
            <person name="McIlroy S.J."/>
            <person name="Petrovski S."/>
            <person name="Seviour R.J."/>
            <person name="Calteau A."/>
            <person name="Nielsen K.L."/>
            <person name="Nielsen P.H."/>
        </authorList>
    </citation>
    <scope>NUCLEOTIDE SEQUENCE [LARGE SCALE GENOMIC DNA]</scope>
    <source>
        <strain evidence="4 5">Lp2</strain>
    </source>
</reference>
<accession>N0DZ95</accession>
<dbReference type="PANTHER" id="PTHR43394">
    <property type="entry name" value="ATP-DEPENDENT PERMEASE MDL1, MITOCHONDRIAL"/>
    <property type="match status" value="1"/>
</dbReference>
<dbReference type="InterPro" id="IPR003593">
    <property type="entry name" value="AAA+_ATPase"/>
</dbReference>
<dbReference type="Pfam" id="PF00005">
    <property type="entry name" value="ABC_tran"/>
    <property type="match status" value="1"/>
</dbReference>
<dbReference type="PANTHER" id="PTHR43394:SF1">
    <property type="entry name" value="ATP-BINDING CASSETTE SUB-FAMILY B MEMBER 10, MITOCHONDRIAL"/>
    <property type="match status" value="1"/>
</dbReference>
<gene>
    <name evidence="4" type="ORF">BN10_400001</name>
</gene>
<evidence type="ECO:0000259" key="3">
    <source>
        <dbReference type="PROSITE" id="PS50893"/>
    </source>
</evidence>
<dbReference type="GO" id="GO:0015421">
    <property type="term" value="F:ABC-type oligopeptide transporter activity"/>
    <property type="evidence" value="ECO:0007669"/>
    <property type="project" value="TreeGrafter"/>
</dbReference>
<evidence type="ECO:0000256" key="1">
    <source>
        <dbReference type="ARBA" id="ARBA00022741"/>
    </source>
</evidence>
<sequence>MRGGPAAYLDGRPHLRIRDVTASWTGARTDLPATTLDLPPGRRVAIVGANGSGKSTLLAVLARHLDPTSGNYTLDGFDVSDLAVEAVRRLIAVVDDEPHVFASTLRANLRVASPDATDSDVTHALREAGLSGWLTALPDGLDTVLGTGGRGISGGERARLGLARALVSGRPIILLDEPVAHLDHATAEAILADLTGATHDRTVVMVSHRDDGFSGFDHIIDLTPAHHLGG</sequence>
<dbReference type="AlphaFoldDB" id="N0DZ95"/>
<dbReference type="Gene3D" id="3.40.50.300">
    <property type="entry name" value="P-loop containing nucleotide triphosphate hydrolases"/>
    <property type="match status" value="1"/>
</dbReference>
<proteinExistence type="predicted"/>
<evidence type="ECO:0000313" key="4">
    <source>
        <dbReference type="EMBL" id="CCH69862.1"/>
    </source>
</evidence>
<comment type="caution">
    <text evidence="4">The sequence shown here is derived from an EMBL/GenBank/DDBJ whole genome shotgun (WGS) entry which is preliminary data.</text>
</comment>
<name>N0DZ95_9MICO</name>
<dbReference type="SMART" id="SM00382">
    <property type="entry name" value="AAA"/>
    <property type="match status" value="1"/>
</dbReference>
<dbReference type="InterPro" id="IPR039421">
    <property type="entry name" value="Type_1_exporter"/>
</dbReference>
<feature type="domain" description="ABC transporter" evidence="3">
    <location>
        <begin position="15"/>
        <end position="228"/>
    </location>
</feature>
<dbReference type="InterPro" id="IPR027417">
    <property type="entry name" value="P-loop_NTPase"/>
</dbReference>
<keyword evidence="2 4" id="KW-0067">ATP-binding</keyword>